<dbReference type="Pfam" id="PF13471">
    <property type="entry name" value="Transglut_core3"/>
    <property type="match status" value="1"/>
</dbReference>
<dbReference type="NCBIfam" id="NF033537">
    <property type="entry name" value="lasso_biosyn_B2"/>
    <property type="match status" value="1"/>
</dbReference>
<accession>A0A0J9D5S0</accession>
<dbReference type="InterPro" id="IPR032708">
    <property type="entry name" value="McjB_C"/>
</dbReference>
<dbReference type="Proteomes" id="UP000037029">
    <property type="component" value="Chromosome"/>
</dbReference>
<feature type="domain" description="Microcin J25-processing protein McjB C-terminal" evidence="1">
    <location>
        <begin position="27"/>
        <end position="135"/>
    </location>
</feature>
<sequence>MRRRPDRTLAGLLLALLLPVALPVVLAVRLALSLTSYARLCEWLPQSTGQRNPLWVRQVARAVSIVSRLVPGATCLTQAVATRTLLAWMGHESWIRIGVRRSEDGSFQAHAWLLDHRARPIIGGRRQDLAGFNVLADLDGLVRQ</sequence>
<gene>
    <name evidence="2" type="ORF">BV87_14990</name>
</gene>
<evidence type="ECO:0000313" key="2">
    <source>
        <dbReference type="EMBL" id="ATP19575.1"/>
    </source>
</evidence>
<name>A0A0J9D5S0_SPHYA</name>
<protein>
    <recommendedName>
        <fullName evidence="1">Microcin J25-processing protein McjB C-terminal domain-containing protein</fullName>
    </recommendedName>
</protein>
<proteinExistence type="predicted"/>
<dbReference type="EMBL" id="CP020925">
    <property type="protein sequence ID" value="ATP19575.1"/>
    <property type="molecule type" value="Genomic_DNA"/>
</dbReference>
<organism evidence="2 3">
    <name type="scientific">Sphingobium yanoikuyae</name>
    <name type="common">Sphingomonas yanoikuyae</name>
    <dbReference type="NCBI Taxonomy" id="13690"/>
    <lineage>
        <taxon>Bacteria</taxon>
        <taxon>Pseudomonadati</taxon>
        <taxon>Pseudomonadota</taxon>
        <taxon>Alphaproteobacteria</taxon>
        <taxon>Sphingomonadales</taxon>
        <taxon>Sphingomonadaceae</taxon>
        <taxon>Sphingobium</taxon>
    </lineage>
</organism>
<evidence type="ECO:0000313" key="3">
    <source>
        <dbReference type="Proteomes" id="UP000037029"/>
    </source>
</evidence>
<dbReference type="InterPro" id="IPR053521">
    <property type="entry name" value="McjB-like"/>
</dbReference>
<dbReference type="RefSeq" id="WP_004212597.1">
    <property type="nucleotide sequence ID" value="NZ_CP020925.1"/>
</dbReference>
<reference evidence="2 3" key="1">
    <citation type="submission" date="2017-04" db="EMBL/GenBank/DDBJ databases">
        <title>Characterization, genome and methylation analysis of a phthalic acid esters degrading strain Sphingobium yanoikuyae SHJ.</title>
        <authorList>
            <person name="Feng L."/>
        </authorList>
    </citation>
    <scope>NUCLEOTIDE SEQUENCE [LARGE SCALE GENOMIC DNA]</scope>
    <source>
        <strain evidence="2 3">SHJ</strain>
    </source>
</reference>
<evidence type="ECO:0000259" key="1">
    <source>
        <dbReference type="Pfam" id="PF13471"/>
    </source>
</evidence>
<dbReference type="AlphaFoldDB" id="A0A0J9D5S0"/>